<dbReference type="GeneID" id="93068062"/>
<name>A0AB39GBY3_9BURK</name>
<dbReference type="EMBL" id="CP158264">
    <property type="protein sequence ID" value="XDJ75159.1"/>
    <property type="molecule type" value="Genomic_DNA"/>
</dbReference>
<keyword evidence="6 8" id="KW-0687">Ribonucleoprotein</keyword>
<dbReference type="EMBL" id="CP158253">
    <property type="protein sequence ID" value="XDJ45719.1"/>
    <property type="molecule type" value="Genomic_DNA"/>
</dbReference>
<dbReference type="SUPFAM" id="SSF46992">
    <property type="entry name" value="Ribosomal protein S20"/>
    <property type="match status" value="1"/>
</dbReference>
<evidence type="ECO:0000313" key="13">
    <source>
        <dbReference type="EMBL" id="XDJ50264.1"/>
    </source>
</evidence>
<evidence type="ECO:0000313" key="27">
    <source>
        <dbReference type="EMBL" id="XDJ88473.1"/>
    </source>
</evidence>
<evidence type="ECO:0000313" key="26">
    <source>
        <dbReference type="EMBL" id="XDJ85468.1"/>
    </source>
</evidence>
<dbReference type="EMBL" id="CP158255">
    <property type="protein sequence ID" value="XDJ50264.1"/>
    <property type="molecule type" value="Genomic_DNA"/>
</dbReference>
<comment type="function">
    <text evidence="1 8">Binds directly to 16S ribosomal RNA.</text>
</comment>
<dbReference type="GO" id="GO:0015935">
    <property type="term" value="C:small ribosomal subunit"/>
    <property type="evidence" value="ECO:0007669"/>
    <property type="project" value="TreeGrafter"/>
</dbReference>
<evidence type="ECO:0000313" key="25">
    <source>
        <dbReference type="EMBL" id="XDJ82985.1"/>
    </source>
</evidence>
<dbReference type="EMBL" id="CP158262">
    <property type="protein sequence ID" value="XDJ68380.1"/>
    <property type="molecule type" value="Genomic_DNA"/>
</dbReference>
<dbReference type="Gene3D" id="1.20.58.110">
    <property type="entry name" value="Ribosomal protein S20"/>
    <property type="match status" value="1"/>
</dbReference>
<evidence type="ECO:0000313" key="28">
    <source>
        <dbReference type="EMBL" id="XDJ89846.1"/>
    </source>
</evidence>
<dbReference type="EMBL" id="CP158259">
    <property type="protein sequence ID" value="XDJ61505.1"/>
    <property type="molecule type" value="Genomic_DNA"/>
</dbReference>
<evidence type="ECO:0000313" key="11">
    <source>
        <dbReference type="EMBL" id="XDJ45719.1"/>
    </source>
</evidence>
<evidence type="ECO:0000256" key="8">
    <source>
        <dbReference type="HAMAP-Rule" id="MF_00500"/>
    </source>
</evidence>
<evidence type="ECO:0000313" key="15">
    <source>
        <dbReference type="EMBL" id="XDJ55058.1"/>
    </source>
</evidence>
<dbReference type="Pfam" id="PF01649">
    <property type="entry name" value="Ribosomal_S20p"/>
    <property type="match status" value="1"/>
</dbReference>
<reference evidence="9" key="2">
    <citation type="submission" date="2023-12" db="EMBL/GenBank/DDBJ databases">
        <authorList>
            <person name="Sun Q."/>
            <person name="Inoue M."/>
        </authorList>
    </citation>
    <scope>NUCLEOTIDE SEQUENCE</scope>
    <source>
        <strain evidence="9">JCM 15515</strain>
    </source>
</reference>
<dbReference type="PANTHER" id="PTHR33398">
    <property type="entry name" value="30S RIBOSOMAL PROTEIN S20"/>
    <property type="match status" value="1"/>
</dbReference>
<dbReference type="EMBL" id="CP158263">
    <property type="protein sequence ID" value="XDJ72876.1"/>
    <property type="molecule type" value="Genomic_DNA"/>
</dbReference>
<dbReference type="AlphaFoldDB" id="A0AB39GBY3"/>
<evidence type="ECO:0000313" key="12">
    <source>
        <dbReference type="EMBL" id="XDJ46402.1"/>
    </source>
</evidence>
<keyword evidence="32" id="KW-1185">Reference proteome</keyword>
<dbReference type="Proteomes" id="UP001500573">
    <property type="component" value="Unassembled WGS sequence"/>
</dbReference>
<evidence type="ECO:0000313" key="21">
    <source>
        <dbReference type="EMBL" id="XDJ72876.1"/>
    </source>
</evidence>
<dbReference type="InterPro" id="IPR036510">
    <property type="entry name" value="Ribosomal_bS20_sf"/>
</dbReference>
<dbReference type="EMBL" id="CP158260">
    <property type="protein sequence ID" value="XDJ63876.1"/>
    <property type="molecule type" value="Genomic_DNA"/>
</dbReference>
<dbReference type="HAMAP" id="MF_00500">
    <property type="entry name" value="Ribosomal_bS20"/>
    <property type="match status" value="1"/>
</dbReference>
<evidence type="ECO:0000313" key="20">
    <source>
        <dbReference type="EMBL" id="XDJ68380.1"/>
    </source>
</evidence>
<dbReference type="InterPro" id="IPR002583">
    <property type="entry name" value="Ribosomal_bS20"/>
</dbReference>
<protein>
    <recommendedName>
        <fullName evidence="7 8">Small ribosomal subunit protein bS20</fullName>
    </recommendedName>
</protein>
<evidence type="ECO:0000313" key="32">
    <source>
        <dbReference type="Proteomes" id="UP001500573"/>
    </source>
</evidence>
<dbReference type="EMBL" id="CP158268">
    <property type="protein sequence ID" value="XDJ85468.1"/>
    <property type="molecule type" value="Genomic_DNA"/>
</dbReference>
<evidence type="ECO:0000313" key="10">
    <source>
        <dbReference type="EMBL" id="XDJ41229.1"/>
    </source>
</evidence>
<evidence type="ECO:0000256" key="5">
    <source>
        <dbReference type="ARBA" id="ARBA00022980"/>
    </source>
</evidence>
<evidence type="ECO:0000313" key="22">
    <source>
        <dbReference type="EMBL" id="XDJ75159.1"/>
    </source>
</evidence>
<evidence type="ECO:0000256" key="1">
    <source>
        <dbReference type="ARBA" id="ARBA00003134"/>
    </source>
</evidence>
<evidence type="ECO:0000256" key="4">
    <source>
        <dbReference type="ARBA" id="ARBA00022884"/>
    </source>
</evidence>
<dbReference type="EMBL" id="CP158256">
    <property type="protein sequence ID" value="XDJ52505.1"/>
    <property type="molecule type" value="Genomic_DNA"/>
</dbReference>
<proteinExistence type="inferred from homology"/>
<dbReference type="EMBL" id="CP158266">
    <property type="protein sequence ID" value="XDJ82985.1"/>
    <property type="molecule type" value="Genomic_DNA"/>
</dbReference>
<keyword evidence="5 8" id="KW-0689">Ribosomal protein</keyword>
<evidence type="ECO:0000256" key="7">
    <source>
        <dbReference type="ARBA" id="ARBA00035136"/>
    </source>
</evidence>
<evidence type="ECO:0000313" key="14">
    <source>
        <dbReference type="EMBL" id="XDJ52505.1"/>
    </source>
</evidence>
<evidence type="ECO:0000313" key="17">
    <source>
        <dbReference type="EMBL" id="XDJ61505.1"/>
    </source>
</evidence>
<evidence type="ECO:0000256" key="2">
    <source>
        <dbReference type="ARBA" id="ARBA00007634"/>
    </source>
</evidence>
<dbReference type="GO" id="GO:0070181">
    <property type="term" value="F:small ribosomal subunit rRNA binding"/>
    <property type="evidence" value="ECO:0007669"/>
    <property type="project" value="TreeGrafter"/>
</dbReference>
<comment type="similarity">
    <text evidence="2 8">Belongs to the bacterial ribosomal protein bS20 family.</text>
</comment>
<dbReference type="EMBL" id="CP158270">
    <property type="protein sequence ID" value="XDJ89846.1"/>
    <property type="molecule type" value="Genomic_DNA"/>
</dbReference>
<dbReference type="EMBL" id="CP158267">
    <property type="protein sequence ID" value="XDJ79347.1"/>
    <property type="molecule type" value="Genomic_DNA"/>
</dbReference>
<sequence>MANSAQARKRARQAVALNKHNASMRSMLRTAIKRVRQAIEAGDQTAANEVFRKATAVIDRVADKQIIHKNKAARHKSRLSAAIKALA</sequence>
<dbReference type="EMBL" id="CP158273">
    <property type="protein sequence ID" value="XDJ96782.1"/>
    <property type="molecule type" value="Genomic_DNA"/>
</dbReference>
<evidence type="ECO:0000313" key="30">
    <source>
        <dbReference type="EMBL" id="XDJ96782.1"/>
    </source>
</evidence>
<dbReference type="EMBL" id="BAAAEX010000013">
    <property type="protein sequence ID" value="GAA0782525.1"/>
    <property type="molecule type" value="Genomic_DNA"/>
</dbReference>
<evidence type="ECO:0000313" key="24">
    <source>
        <dbReference type="EMBL" id="XDJ79347.1"/>
    </source>
</evidence>
<dbReference type="EMBL" id="CP158258">
    <property type="protein sequence ID" value="XDJ57779.1"/>
    <property type="molecule type" value="Genomic_DNA"/>
</dbReference>
<evidence type="ECO:0000313" key="18">
    <source>
        <dbReference type="EMBL" id="XDJ63876.1"/>
    </source>
</evidence>
<dbReference type="EMBL" id="CP158261">
    <property type="protein sequence ID" value="XDJ67001.1"/>
    <property type="molecule type" value="Genomic_DNA"/>
</dbReference>
<reference evidence="9 32" key="1">
    <citation type="journal article" date="2019" name="Int. J. Syst. Evol. Microbiol.">
        <title>The Global Catalogue of Microorganisms (GCM) 10K type strain sequencing project: providing services to taxonomists for standard genome sequencing and annotation.</title>
        <authorList>
            <consortium name="The Broad Institute Genomics Platform"/>
            <consortium name="The Broad Institute Genome Sequencing Center for Infectious Disease"/>
            <person name="Wu L."/>
            <person name="Ma J."/>
        </authorList>
    </citation>
    <scope>NUCLEOTIDE SEQUENCE [LARGE SCALE GENOMIC DNA]</scope>
    <source>
        <strain evidence="9 32">JCM 15515</strain>
    </source>
</reference>
<accession>A0AB39GBY3</accession>
<dbReference type="EMBL" id="CP158252">
    <property type="protein sequence ID" value="XDJ41229.1"/>
    <property type="molecule type" value="Genomic_DNA"/>
</dbReference>
<dbReference type="EMBL" id="CP158265">
    <property type="protein sequence ID" value="XDJ78180.1"/>
    <property type="molecule type" value="Genomic_DNA"/>
</dbReference>
<evidence type="ECO:0000313" key="19">
    <source>
        <dbReference type="EMBL" id="XDJ67001.1"/>
    </source>
</evidence>
<evidence type="ECO:0000256" key="6">
    <source>
        <dbReference type="ARBA" id="ARBA00023274"/>
    </source>
</evidence>
<dbReference type="GO" id="GO:0005829">
    <property type="term" value="C:cytosol"/>
    <property type="evidence" value="ECO:0007669"/>
    <property type="project" value="TreeGrafter"/>
</dbReference>
<dbReference type="FunFam" id="1.20.58.110:FF:000001">
    <property type="entry name" value="30S ribosomal protein S20"/>
    <property type="match status" value="1"/>
</dbReference>
<dbReference type="RefSeq" id="WP_343839211.1">
    <property type="nucleotide sequence ID" value="NZ_BAAAEX010000013.1"/>
</dbReference>
<evidence type="ECO:0000256" key="3">
    <source>
        <dbReference type="ARBA" id="ARBA00022730"/>
    </source>
</evidence>
<dbReference type="EMBL" id="CP158271">
    <property type="protein sequence ID" value="XDJ93079.1"/>
    <property type="molecule type" value="Genomic_DNA"/>
</dbReference>
<dbReference type="EMBL" id="CP158257">
    <property type="protein sequence ID" value="XDJ55058.1"/>
    <property type="molecule type" value="Genomic_DNA"/>
</dbReference>
<reference evidence="28" key="3">
    <citation type="submission" date="2024-05" db="EMBL/GenBank/DDBJ databases">
        <authorList>
            <person name="Luo Y.-C."/>
            <person name="Nicholds J."/>
            <person name="Mortimer T."/>
            <person name="Maboni G."/>
        </authorList>
    </citation>
    <scope>NUCLEOTIDE SEQUENCE</scope>
    <source>
        <strain evidence="30">124370</strain>
        <strain evidence="31">124566</strain>
        <strain evidence="29">124953</strain>
        <strain evidence="28">130308</strain>
        <strain evidence="27">130416</strain>
        <strain evidence="26">140124</strain>
        <strain evidence="24">141555</strain>
        <strain evidence="25">143751</strain>
        <strain evidence="23">143769</strain>
        <strain evidence="22">143811</strain>
        <strain evidence="21">143936</strain>
        <strain evidence="20">144863</strain>
        <strain evidence="19">145849</strain>
        <strain evidence="18">145850</strain>
        <strain evidence="17">145852</strain>
        <strain evidence="16">148131</strain>
        <strain evidence="15">150221</strain>
        <strain evidence="14">150964</strain>
        <strain evidence="13">151108</strain>
        <strain evidence="12">151836</strain>
        <strain evidence="11">153271</strain>
        <strain evidence="10">153920</strain>
    </source>
</reference>
<dbReference type="GO" id="GO:0006412">
    <property type="term" value="P:translation"/>
    <property type="evidence" value="ECO:0007669"/>
    <property type="project" value="UniProtKB-UniRule"/>
</dbReference>
<dbReference type="NCBIfam" id="TIGR00029">
    <property type="entry name" value="S20"/>
    <property type="match status" value="1"/>
</dbReference>
<evidence type="ECO:0000313" key="16">
    <source>
        <dbReference type="EMBL" id="XDJ57779.1"/>
    </source>
</evidence>
<organism evidence="28">
    <name type="scientific">Castellaniella ginsengisoli</name>
    <dbReference type="NCBI Taxonomy" id="546114"/>
    <lineage>
        <taxon>Bacteria</taxon>
        <taxon>Pseudomonadati</taxon>
        <taxon>Pseudomonadota</taxon>
        <taxon>Betaproteobacteria</taxon>
        <taxon>Burkholderiales</taxon>
        <taxon>Alcaligenaceae</taxon>
        <taxon>Castellaniella</taxon>
    </lineage>
</organism>
<dbReference type="EMBL" id="CP158272">
    <property type="protein sequence ID" value="XDJ99430.1"/>
    <property type="molecule type" value="Genomic_DNA"/>
</dbReference>
<dbReference type="KEGG" id="cgin:ABRZ00_10970"/>
<dbReference type="EMBL" id="CP158269">
    <property type="protein sequence ID" value="XDJ88473.1"/>
    <property type="molecule type" value="Genomic_DNA"/>
</dbReference>
<evidence type="ECO:0000313" key="23">
    <source>
        <dbReference type="EMBL" id="XDJ78180.1"/>
    </source>
</evidence>
<evidence type="ECO:0000313" key="9">
    <source>
        <dbReference type="EMBL" id="GAA0782525.1"/>
    </source>
</evidence>
<evidence type="ECO:0000313" key="31">
    <source>
        <dbReference type="EMBL" id="XDJ99430.1"/>
    </source>
</evidence>
<gene>
    <name evidence="8 28" type="primary">rpsT</name>
    <name evidence="16" type="ORF">ABRY90_10975</name>
    <name evidence="19" type="ORF">ABRY91_02910</name>
    <name evidence="17" type="ORF">ABRY92_02475</name>
    <name evidence="20" type="ORF">ABRY94_09765</name>
    <name evidence="29" type="ORF">ABRY95_11980</name>
    <name evidence="25" type="ORF">ABRY96_01800</name>
    <name evidence="22" type="ORF">ABRY97_03110</name>
    <name evidence="27" type="ORF">ABRY98_02580</name>
    <name evidence="10" type="ORF">ABRY99_09725</name>
    <name evidence="15" type="ORF">ABRZ00_10970</name>
    <name evidence="14" type="ORF">ABRZ01_11290</name>
    <name evidence="11" type="ORF">ABRZ02_05395</name>
    <name evidence="18" type="ORF">ABRZ03_00540</name>
    <name evidence="12" type="ORF">ABRZ04_08575</name>
    <name evidence="30" type="ORF">ABRZ05_03465</name>
    <name evidence="21" type="ORF">ABRZ06_05170</name>
    <name evidence="24" type="ORF">ABRZ07_10630</name>
    <name evidence="26" type="ORF">ABRZ08_01025</name>
    <name evidence="13" type="ORF">ABRZ09_13840</name>
    <name evidence="23" type="ORF">ABRZ10_05130</name>
    <name evidence="31" type="ORF">ABRZ11_03125</name>
    <name evidence="28" type="ORF">ABRZ12_09215</name>
    <name evidence="9" type="ORF">GCM10009108_25410</name>
</gene>
<keyword evidence="3 8" id="KW-0699">rRNA-binding</keyword>
<dbReference type="EMBL" id="CP158254">
    <property type="protein sequence ID" value="XDJ46402.1"/>
    <property type="molecule type" value="Genomic_DNA"/>
</dbReference>
<evidence type="ECO:0000313" key="29">
    <source>
        <dbReference type="EMBL" id="XDJ93079.1"/>
    </source>
</evidence>
<dbReference type="PANTHER" id="PTHR33398:SF1">
    <property type="entry name" value="SMALL RIBOSOMAL SUBUNIT PROTEIN BS20C"/>
    <property type="match status" value="1"/>
</dbReference>
<dbReference type="GO" id="GO:0003735">
    <property type="term" value="F:structural constituent of ribosome"/>
    <property type="evidence" value="ECO:0007669"/>
    <property type="project" value="InterPro"/>
</dbReference>
<keyword evidence="4 8" id="KW-0694">RNA-binding</keyword>